<organism evidence="6 7">
    <name type="scientific">Salinarimonas soli</name>
    <dbReference type="NCBI Taxonomy" id="1638099"/>
    <lineage>
        <taxon>Bacteria</taxon>
        <taxon>Pseudomonadati</taxon>
        <taxon>Pseudomonadota</taxon>
        <taxon>Alphaproteobacteria</taxon>
        <taxon>Hyphomicrobiales</taxon>
        <taxon>Salinarimonadaceae</taxon>
        <taxon>Salinarimonas</taxon>
    </lineage>
</organism>
<dbReference type="PANTHER" id="PTHR45138:SF9">
    <property type="entry name" value="DIGUANYLATE CYCLASE DGCM-RELATED"/>
    <property type="match status" value="1"/>
</dbReference>
<dbReference type="GO" id="GO:1902201">
    <property type="term" value="P:negative regulation of bacterial-type flagellum-dependent cell motility"/>
    <property type="evidence" value="ECO:0007669"/>
    <property type="project" value="TreeGrafter"/>
</dbReference>
<dbReference type="PANTHER" id="PTHR45138">
    <property type="entry name" value="REGULATORY COMPONENTS OF SENSORY TRANSDUCTION SYSTEM"/>
    <property type="match status" value="1"/>
</dbReference>
<dbReference type="PROSITE" id="PS50887">
    <property type="entry name" value="GGDEF"/>
    <property type="match status" value="1"/>
</dbReference>
<gene>
    <name evidence="6" type="ORF">F0L46_06650</name>
</gene>
<dbReference type="Pfam" id="PF00989">
    <property type="entry name" value="PAS"/>
    <property type="match status" value="1"/>
</dbReference>
<dbReference type="GO" id="GO:0043709">
    <property type="term" value="P:cell adhesion involved in single-species biofilm formation"/>
    <property type="evidence" value="ECO:0007669"/>
    <property type="project" value="TreeGrafter"/>
</dbReference>
<dbReference type="NCBIfam" id="TIGR00229">
    <property type="entry name" value="sensory_box"/>
    <property type="match status" value="1"/>
</dbReference>
<dbReference type="PROSITE" id="PS50112">
    <property type="entry name" value="PAS"/>
    <property type="match status" value="1"/>
</dbReference>
<dbReference type="Gene3D" id="3.30.450.20">
    <property type="entry name" value="PAS domain"/>
    <property type="match status" value="2"/>
</dbReference>
<dbReference type="InterPro" id="IPR050469">
    <property type="entry name" value="Diguanylate_Cyclase"/>
</dbReference>
<dbReference type="EMBL" id="VUOA01000016">
    <property type="protein sequence ID" value="KAA2237946.1"/>
    <property type="molecule type" value="Genomic_DNA"/>
</dbReference>
<dbReference type="InterPro" id="IPR043128">
    <property type="entry name" value="Rev_trsase/Diguanyl_cyclase"/>
</dbReference>
<dbReference type="RefSeq" id="WP_149816278.1">
    <property type="nucleotide sequence ID" value="NZ_VUOA01000016.1"/>
</dbReference>
<dbReference type="InterPro" id="IPR013767">
    <property type="entry name" value="PAS_fold"/>
</dbReference>
<dbReference type="SUPFAM" id="SSF55785">
    <property type="entry name" value="PYP-like sensor domain (PAS domain)"/>
    <property type="match status" value="1"/>
</dbReference>
<dbReference type="InterPro" id="IPR000160">
    <property type="entry name" value="GGDEF_dom"/>
</dbReference>
<feature type="domain" description="GGDEF" evidence="5">
    <location>
        <begin position="295"/>
        <end position="428"/>
    </location>
</feature>
<dbReference type="OrthoDB" id="9812260at2"/>
<dbReference type="InterPro" id="IPR000014">
    <property type="entry name" value="PAS"/>
</dbReference>
<evidence type="ECO:0000313" key="6">
    <source>
        <dbReference type="EMBL" id="KAA2237946.1"/>
    </source>
</evidence>
<evidence type="ECO:0000259" key="4">
    <source>
        <dbReference type="PROSITE" id="PS50113"/>
    </source>
</evidence>
<protein>
    <recommendedName>
        <fullName evidence="1">diguanylate cyclase</fullName>
        <ecNumber evidence="1">2.7.7.65</ecNumber>
    </recommendedName>
</protein>
<evidence type="ECO:0000256" key="2">
    <source>
        <dbReference type="ARBA" id="ARBA00034247"/>
    </source>
</evidence>
<dbReference type="NCBIfam" id="TIGR00254">
    <property type="entry name" value="GGDEF"/>
    <property type="match status" value="1"/>
</dbReference>
<dbReference type="CDD" id="cd00130">
    <property type="entry name" value="PAS"/>
    <property type="match status" value="1"/>
</dbReference>
<dbReference type="GO" id="GO:0005886">
    <property type="term" value="C:plasma membrane"/>
    <property type="evidence" value="ECO:0007669"/>
    <property type="project" value="TreeGrafter"/>
</dbReference>
<dbReference type="Proteomes" id="UP000323142">
    <property type="component" value="Unassembled WGS sequence"/>
</dbReference>
<dbReference type="SUPFAM" id="SSF55073">
    <property type="entry name" value="Nucleotide cyclase"/>
    <property type="match status" value="1"/>
</dbReference>
<dbReference type="SMART" id="SM00267">
    <property type="entry name" value="GGDEF"/>
    <property type="match status" value="1"/>
</dbReference>
<evidence type="ECO:0000259" key="3">
    <source>
        <dbReference type="PROSITE" id="PS50112"/>
    </source>
</evidence>
<evidence type="ECO:0000259" key="5">
    <source>
        <dbReference type="PROSITE" id="PS50887"/>
    </source>
</evidence>
<dbReference type="SMART" id="SM00091">
    <property type="entry name" value="PAS"/>
    <property type="match status" value="1"/>
</dbReference>
<dbReference type="InterPro" id="IPR001610">
    <property type="entry name" value="PAC"/>
</dbReference>
<feature type="domain" description="PAS" evidence="3">
    <location>
        <begin position="152"/>
        <end position="209"/>
    </location>
</feature>
<dbReference type="SMART" id="SM00086">
    <property type="entry name" value="PAC"/>
    <property type="match status" value="2"/>
</dbReference>
<dbReference type="EC" id="2.7.7.65" evidence="1"/>
<evidence type="ECO:0000313" key="7">
    <source>
        <dbReference type="Proteomes" id="UP000323142"/>
    </source>
</evidence>
<dbReference type="PROSITE" id="PS50113">
    <property type="entry name" value="PAC"/>
    <property type="match status" value="1"/>
</dbReference>
<dbReference type="FunFam" id="3.30.70.270:FF:000001">
    <property type="entry name" value="Diguanylate cyclase domain protein"/>
    <property type="match status" value="1"/>
</dbReference>
<accession>A0A5B2VHD2</accession>
<comment type="catalytic activity">
    <reaction evidence="2">
        <text>2 GTP = 3',3'-c-di-GMP + 2 diphosphate</text>
        <dbReference type="Rhea" id="RHEA:24898"/>
        <dbReference type="ChEBI" id="CHEBI:33019"/>
        <dbReference type="ChEBI" id="CHEBI:37565"/>
        <dbReference type="ChEBI" id="CHEBI:58805"/>
        <dbReference type="EC" id="2.7.7.65"/>
    </reaction>
</comment>
<dbReference type="InterPro" id="IPR035965">
    <property type="entry name" value="PAS-like_dom_sf"/>
</dbReference>
<comment type="caution">
    <text evidence="6">The sequence shown here is derived from an EMBL/GenBank/DDBJ whole genome shotgun (WGS) entry which is preliminary data.</text>
</comment>
<dbReference type="Gene3D" id="3.30.70.270">
    <property type="match status" value="1"/>
</dbReference>
<dbReference type="InterPro" id="IPR029787">
    <property type="entry name" value="Nucleotide_cyclase"/>
</dbReference>
<dbReference type="AlphaFoldDB" id="A0A5B2VHD2"/>
<evidence type="ECO:0000256" key="1">
    <source>
        <dbReference type="ARBA" id="ARBA00012528"/>
    </source>
</evidence>
<reference evidence="6 7" key="2">
    <citation type="submission" date="2019-09" db="EMBL/GenBank/DDBJ databases">
        <authorList>
            <person name="Jin C."/>
        </authorList>
    </citation>
    <scope>NUCLEOTIDE SEQUENCE [LARGE SCALE GENOMIC DNA]</scope>
    <source>
        <strain evidence="6 7">BN140002</strain>
    </source>
</reference>
<name>A0A5B2VHD2_9HYPH</name>
<dbReference type="GO" id="GO:0006355">
    <property type="term" value="P:regulation of DNA-templated transcription"/>
    <property type="evidence" value="ECO:0007669"/>
    <property type="project" value="InterPro"/>
</dbReference>
<dbReference type="CDD" id="cd01949">
    <property type="entry name" value="GGDEF"/>
    <property type="match status" value="1"/>
</dbReference>
<dbReference type="InterPro" id="IPR000700">
    <property type="entry name" value="PAS-assoc_C"/>
</dbReference>
<feature type="domain" description="PAC" evidence="4">
    <location>
        <begin position="211"/>
        <end position="263"/>
    </location>
</feature>
<dbReference type="GO" id="GO:0052621">
    <property type="term" value="F:diguanylate cyclase activity"/>
    <property type="evidence" value="ECO:0007669"/>
    <property type="project" value="UniProtKB-EC"/>
</dbReference>
<keyword evidence="7" id="KW-1185">Reference proteome</keyword>
<reference evidence="6 7" key="1">
    <citation type="submission" date="2019-09" db="EMBL/GenBank/DDBJ databases">
        <title>Salinarimonas rosea gen. nov., sp. nov., a new member of the a-2 subgroup of the Proteobacteria.</title>
        <authorList>
            <person name="Liu J."/>
        </authorList>
    </citation>
    <scope>NUCLEOTIDE SEQUENCE [LARGE SCALE GENOMIC DNA]</scope>
    <source>
        <strain evidence="6 7">BN140002</strain>
    </source>
</reference>
<sequence>MISADELVALQAENESLLEFLYLCPVGLMQIDGTGRIELANPLSAQVLLPIAKTPVIENLFELLEASAPDLRNLVAGFAESRGTIFENRRIVVDQTDAMRPHVLACSVIKIDDARFMAVVSDISAQVAQERRLKQADAWFSAIMTGVNDFALLSLDATGRINGWNESAVRQTGFAEREVMGRTLNLFYEPEDAVEGRALEQIEHARRDGWHIDEGWRRRRDGTRFWCQSLVSALEEERGDVIGFSVVLRDVTESKVSGDELRRLLVTDHLTGVANRARFFELGEAEEARWRRFNRPLSALMLDADHFKRINDTHGHAVGDTVLKKLAAACQNVLRTTDVIGRLGGEEFGVLLPGLDLDAAQTVGERLRSAVERLHVRGEGFDVTFTVSVGCASMGGPVDNVGKLLQAADHALYAAKRGGRNRVALPAPAAKPNEAA</sequence>
<proteinExistence type="predicted"/>
<dbReference type="Pfam" id="PF00990">
    <property type="entry name" value="GGDEF"/>
    <property type="match status" value="1"/>
</dbReference>